<dbReference type="Proteomes" id="UP000003287">
    <property type="component" value="Unassembled WGS sequence"/>
</dbReference>
<dbReference type="EMBL" id="AFUP01000004">
    <property type="protein sequence ID" value="EGV08355.1"/>
    <property type="molecule type" value="Genomic_DNA"/>
</dbReference>
<proteinExistence type="predicted"/>
<dbReference type="eggNOG" id="ENOG502Z948">
    <property type="taxonomic scope" value="Bacteria"/>
</dbReference>
<evidence type="ECO:0000313" key="3">
    <source>
        <dbReference type="Proteomes" id="UP000003287"/>
    </source>
</evidence>
<dbReference type="Pfam" id="PF09605">
    <property type="entry name" value="Trep_Strep"/>
    <property type="match status" value="1"/>
</dbReference>
<organism evidence="2 3">
    <name type="scientific">Streptococcus constellatus subsp. pharyngis SK1060 = CCUG 46377</name>
    <dbReference type="NCBI Taxonomy" id="1035184"/>
    <lineage>
        <taxon>Bacteria</taxon>
        <taxon>Bacillati</taxon>
        <taxon>Bacillota</taxon>
        <taxon>Bacilli</taxon>
        <taxon>Lactobacillales</taxon>
        <taxon>Streptococcaceae</taxon>
        <taxon>Streptococcus</taxon>
        <taxon>Streptococcus anginosus group</taxon>
    </lineage>
</organism>
<keyword evidence="1" id="KW-0812">Transmembrane</keyword>
<feature type="transmembrane region" description="Helical" evidence="1">
    <location>
        <begin position="65"/>
        <end position="81"/>
    </location>
</feature>
<name>F9P899_STRCV</name>
<feature type="transmembrane region" description="Helical" evidence="1">
    <location>
        <begin position="159"/>
        <end position="187"/>
    </location>
</feature>
<dbReference type="NCBIfam" id="TIGR02185">
    <property type="entry name" value="Trep_Strep"/>
    <property type="match status" value="1"/>
</dbReference>
<accession>F9P899</accession>
<gene>
    <name evidence="2" type="ORF">HMPREF1042_1454</name>
</gene>
<feature type="transmembrane region" description="Helical" evidence="1">
    <location>
        <begin position="87"/>
        <end position="106"/>
    </location>
</feature>
<feature type="transmembrane region" description="Helical" evidence="1">
    <location>
        <begin position="113"/>
        <end position="135"/>
    </location>
</feature>
<sequence length="206" mass="22721">MNENKLKIKDLVNIGIFSTIYMVVSLLTMILAIFSPIIWLLWPSIAGLVCSFVYMFLVTKVPKRGTALLLSLITGLIYFISGECTWTMLMSFAIVGVLAEITRAITGYKSVKGAVISSGILAMGFIGSPLPMWLFQESYMKSIIDMGMDPKYVSQLKNMISIGSLIGCLALAFVVGMIGGIIGKVILKNILRRRGLYNGRYPKWSN</sequence>
<dbReference type="InterPro" id="IPR011733">
    <property type="entry name" value="CHP02185_IM"/>
</dbReference>
<dbReference type="AlphaFoldDB" id="F9P899"/>
<keyword evidence="1" id="KW-0472">Membrane</keyword>
<keyword evidence="1" id="KW-1133">Transmembrane helix</keyword>
<protein>
    <submittedName>
        <fullName evidence="2">TIGR02185 family protein</fullName>
    </submittedName>
</protein>
<feature type="transmembrane region" description="Helical" evidence="1">
    <location>
        <begin position="12"/>
        <end position="34"/>
    </location>
</feature>
<evidence type="ECO:0000313" key="2">
    <source>
        <dbReference type="EMBL" id="EGV08355.1"/>
    </source>
</evidence>
<feature type="transmembrane region" description="Helical" evidence="1">
    <location>
        <begin position="40"/>
        <end position="58"/>
    </location>
</feature>
<reference evidence="2 3" key="1">
    <citation type="submission" date="2011-06" db="EMBL/GenBank/DDBJ databases">
        <authorList>
            <person name="Harkins D.M."/>
            <person name="Madupu R."/>
            <person name="Durkin A.S."/>
            <person name="Torralba M."/>
            <person name="Methe B."/>
            <person name="Sutton G.G."/>
            <person name="Nelson K.E."/>
        </authorList>
    </citation>
    <scope>NUCLEOTIDE SEQUENCE [LARGE SCALE GENOMIC DNA]</scope>
    <source>
        <strain evidence="2 3">SK1060</strain>
    </source>
</reference>
<evidence type="ECO:0000256" key="1">
    <source>
        <dbReference type="SAM" id="Phobius"/>
    </source>
</evidence>